<gene>
    <name evidence="9" type="ORF">OEZ85_011046</name>
</gene>
<name>A0ABY8TPI1_TETOB</name>
<dbReference type="PROSITE" id="PS51462">
    <property type="entry name" value="NUDIX"/>
    <property type="match status" value="1"/>
</dbReference>
<dbReference type="InterPro" id="IPR039430">
    <property type="entry name" value="Thymidylate_kin-like_dom"/>
</dbReference>
<dbReference type="PANTHER" id="PTHR10344">
    <property type="entry name" value="THYMIDYLATE KINASE"/>
    <property type="match status" value="1"/>
</dbReference>
<dbReference type="HAMAP" id="MF_00165">
    <property type="entry name" value="Thymidylate_kinase"/>
    <property type="match status" value="1"/>
</dbReference>
<keyword evidence="3" id="KW-0808">Transferase</keyword>
<keyword evidence="10" id="KW-1185">Reference proteome</keyword>
<keyword evidence="5" id="KW-0547">Nucleotide-binding</keyword>
<evidence type="ECO:0000256" key="1">
    <source>
        <dbReference type="ARBA" id="ARBA00009776"/>
    </source>
</evidence>
<dbReference type="InterPro" id="IPR027417">
    <property type="entry name" value="P-loop_NTPase"/>
</dbReference>
<comment type="similarity">
    <text evidence="1">Belongs to the thymidylate kinase family.</text>
</comment>
<dbReference type="NCBIfam" id="TIGR00041">
    <property type="entry name" value="DTMP_kinase"/>
    <property type="match status" value="1"/>
</dbReference>
<dbReference type="EMBL" id="CP126209">
    <property type="protein sequence ID" value="WIA10880.1"/>
    <property type="molecule type" value="Genomic_DNA"/>
</dbReference>
<dbReference type="InterPro" id="IPR015797">
    <property type="entry name" value="NUDIX_hydrolase-like_dom_sf"/>
</dbReference>
<organism evidence="9 10">
    <name type="scientific">Tetradesmus obliquus</name>
    <name type="common">Green alga</name>
    <name type="synonym">Acutodesmus obliquus</name>
    <dbReference type="NCBI Taxonomy" id="3088"/>
    <lineage>
        <taxon>Eukaryota</taxon>
        <taxon>Viridiplantae</taxon>
        <taxon>Chlorophyta</taxon>
        <taxon>core chlorophytes</taxon>
        <taxon>Chlorophyceae</taxon>
        <taxon>CS clade</taxon>
        <taxon>Sphaeropleales</taxon>
        <taxon>Scenedesmaceae</taxon>
        <taxon>Tetradesmus</taxon>
    </lineage>
</organism>
<dbReference type="SUPFAM" id="SSF52540">
    <property type="entry name" value="P-loop containing nucleoside triphosphate hydrolases"/>
    <property type="match status" value="1"/>
</dbReference>
<dbReference type="InterPro" id="IPR000086">
    <property type="entry name" value="NUDIX_hydrolase_dom"/>
</dbReference>
<dbReference type="Pfam" id="PF00293">
    <property type="entry name" value="NUDIX"/>
    <property type="match status" value="1"/>
</dbReference>
<dbReference type="InterPro" id="IPR018094">
    <property type="entry name" value="Thymidylate_kinase"/>
</dbReference>
<accession>A0ABY8TPI1</accession>
<evidence type="ECO:0000313" key="10">
    <source>
        <dbReference type="Proteomes" id="UP001244341"/>
    </source>
</evidence>
<dbReference type="Proteomes" id="UP001244341">
    <property type="component" value="Chromosome 2b"/>
</dbReference>
<dbReference type="Pfam" id="PF02223">
    <property type="entry name" value="Thymidylate_kin"/>
    <property type="match status" value="1"/>
</dbReference>
<dbReference type="SUPFAM" id="SSF55811">
    <property type="entry name" value="Nudix"/>
    <property type="match status" value="1"/>
</dbReference>
<evidence type="ECO:0000256" key="7">
    <source>
        <dbReference type="ARBA" id="ARBA00022840"/>
    </source>
</evidence>
<keyword evidence="6" id="KW-0418">Kinase</keyword>
<evidence type="ECO:0000256" key="2">
    <source>
        <dbReference type="ARBA" id="ARBA00012980"/>
    </source>
</evidence>
<feature type="domain" description="Nudix hydrolase" evidence="8">
    <location>
        <begin position="181"/>
        <end position="340"/>
    </location>
</feature>
<reference evidence="9 10" key="1">
    <citation type="submission" date="2023-05" db="EMBL/GenBank/DDBJ databases">
        <title>A 100% complete, gapless, phased diploid assembly of the Scenedesmus obliquus UTEX 3031 genome.</title>
        <authorList>
            <person name="Biondi T.C."/>
            <person name="Hanschen E.R."/>
            <person name="Kwon T."/>
            <person name="Eng W."/>
            <person name="Kruse C.P.S."/>
            <person name="Koehler S.I."/>
            <person name="Kunde Y."/>
            <person name="Gleasner C.D."/>
            <person name="You Mak K.T."/>
            <person name="Polle J."/>
            <person name="Hovde B.T."/>
            <person name="Starkenburg S.R."/>
        </authorList>
    </citation>
    <scope>NUCLEOTIDE SEQUENCE [LARGE SCALE GENOMIC DNA]</scope>
    <source>
        <strain evidence="9 10">DOE0152z</strain>
    </source>
</reference>
<dbReference type="PANTHER" id="PTHR10344:SF1">
    <property type="entry name" value="THYMIDYLATE KINASE"/>
    <property type="match status" value="1"/>
</dbReference>
<dbReference type="Gene3D" id="3.40.50.300">
    <property type="entry name" value="P-loop containing nucleotide triphosphate hydrolases"/>
    <property type="match status" value="1"/>
</dbReference>
<evidence type="ECO:0000256" key="6">
    <source>
        <dbReference type="ARBA" id="ARBA00022777"/>
    </source>
</evidence>
<sequence length="365" mass="40668">MQQRGTFIVFEGIDRSGKSTQARLLAQALQQHGLAVEELKFPDRSSPLTGSVINSYLAAAAAATDEEDDDVHASETMQLLFSANRREKAGYIERQLQAGTTLIVDRYTYSAMAYATSVLGLGAEWCQALDTGLPQPDLVILMDLPARDAASRPGFGGERYESQACLERVRMSFLAMVEPTLWFRVIVIPYVKSSRNRVLMMIVKDKVHNEWTFVSGGCKLYETNEQSAVRELREETRAAVQVDLSACNFTRCTLATDYREPAERAHDASAKVITHYHIYLIDITAYKSIPAIVQSFRRRRGCVRGAYDETSDIQFLPLNAFARLGNVWPFIKNVVLQNPSFKYHCSTLRSLPLASAASPAVGCCC</sequence>
<dbReference type="CDD" id="cd01672">
    <property type="entry name" value="TMPK"/>
    <property type="match status" value="1"/>
</dbReference>
<evidence type="ECO:0000259" key="8">
    <source>
        <dbReference type="PROSITE" id="PS51462"/>
    </source>
</evidence>
<dbReference type="EC" id="2.7.4.9" evidence="2"/>
<evidence type="ECO:0000256" key="4">
    <source>
        <dbReference type="ARBA" id="ARBA00022727"/>
    </source>
</evidence>
<evidence type="ECO:0000256" key="5">
    <source>
        <dbReference type="ARBA" id="ARBA00022741"/>
    </source>
</evidence>
<proteinExistence type="inferred from homology"/>
<protein>
    <recommendedName>
        <fullName evidence="2">dTMP kinase</fullName>
        <ecNumber evidence="2">2.7.4.9</ecNumber>
    </recommendedName>
</protein>
<keyword evidence="4" id="KW-0545">Nucleotide biosynthesis</keyword>
<evidence type="ECO:0000256" key="3">
    <source>
        <dbReference type="ARBA" id="ARBA00022679"/>
    </source>
</evidence>
<keyword evidence="7" id="KW-0067">ATP-binding</keyword>
<evidence type="ECO:0000313" key="9">
    <source>
        <dbReference type="EMBL" id="WIA10880.1"/>
    </source>
</evidence>